<dbReference type="PROSITE" id="PS51178">
    <property type="entry name" value="PASTA"/>
    <property type="match status" value="2"/>
</dbReference>
<evidence type="ECO:0000256" key="8">
    <source>
        <dbReference type="ARBA" id="ARBA00049902"/>
    </source>
</evidence>
<keyword evidence="9" id="KW-0472">Membrane</keyword>
<dbReference type="SUPFAM" id="SSF53955">
    <property type="entry name" value="Lysozyme-like"/>
    <property type="match status" value="1"/>
</dbReference>
<evidence type="ECO:0000256" key="2">
    <source>
        <dbReference type="ARBA" id="ARBA00022670"/>
    </source>
</evidence>
<comment type="catalytic activity">
    <reaction evidence="8">
        <text>[GlcNAc-(1-&gt;4)-Mur2Ac(oyl-L-Ala-gamma-D-Glu-L-Lys-D-Ala-D-Ala)](n)-di-trans,octa-cis-undecaprenyl diphosphate + beta-D-GlcNAc-(1-&gt;4)-Mur2Ac(oyl-L-Ala-gamma-D-Glu-L-Lys-D-Ala-D-Ala)-di-trans,octa-cis-undecaprenyl diphosphate = [GlcNAc-(1-&gt;4)-Mur2Ac(oyl-L-Ala-gamma-D-Glu-L-Lys-D-Ala-D-Ala)](n+1)-di-trans,octa-cis-undecaprenyl diphosphate + di-trans,octa-cis-undecaprenyl diphosphate + H(+)</text>
        <dbReference type="Rhea" id="RHEA:23708"/>
        <dbReference type="Rhea" id="RHEA-COMP:9602"/>
        <dbReference type="Rhea" id="RHEA-COMP:9603"/>
        <dbReference type="ChEBI" id="CHEBI:15378"/>
        <dbReference type="ChEBI" id="CHEBI:58405"/>
        <dbReference type="ChEBI" id="CHEBI:60033"/>
        <dbReference type="ChEBI" id="CHEBI:78435"/>
        <dbReference type="EC" id="2.4.99.28"/>
    </reaction>
</comment>
<dbReference type="InterPro" id="IPR050396">
    <property type="entry name" value="Glycosyltr_51/Transpeptidase"/>
</dbReference>
<evidence type="ECO:0000256" key="4">
    <source>
        <dbReference type="ARBA" id="ARBA00022679"/>
    </source>
</evidence>
<dbReference type="InterPro" id="IPR012338">
    <property type="entry name" value="Beta-lactam/transpept-like"/>
</dbReference>
<dbReference type="Pfam" id="PF00905">
    <property type="entry name" value="Transpeptidase"/>
    <property type="match status" value="1"/>
</dbReference>
<dbReference type="GO" id="GO:0030288">
    <property type="term" value="C:outer membrane-bounded periplasmic space"/>
    <property type="evidence" value="ECO:0007669"/>
    <property type="project" value="TreeGrafter"/>
</dbReference>
<dbReference type="GO" id="GO:0009252">
    <property type="term" value="P:peptidoglycan biosynthetic process"/>
    <property type="evidence" value="ECO:0007669"/>
    <property type="project" value="TreeGrafter"/>
</dbReference>
<dbReference type="PANTHER" id="PTHR32282">
    <property type="entry name" value="BINDING PROTEIN TRANSPEPTIDASE, PUTATIVE-RELATED"/>
    <property type="match status" value="1"/>
</dbReference>
<name>A0A5B8MA52_9MICO</name>
<dbReference type="Gene3D" id="1.10.3810.10">
    <property type="entry name" value="Biosynthetic peptidoglycan transglycosylase-like"/>
    <property type="match status" value="1"/>
</dbReference>
<keyword evidence="3" id="KW-0328">Glycosyltransferase</keyword>
<keyword evidence="5" id="KW-0378">Hydrolase</keyword>
<keyword evidence="2" id="KW-0645">Protease</keyword>
<accession>A0A5B8MA52</accession>
<dbReference type="Gene3D" id="3.30.10.20">
    <property type="match status" value="2"/>
</dbReference>
<evidence type="ECO:0000313" key="12">
    <source>
        <dbReference type="Proteomes" id="UP000320216"/>
    </source>
</evidence>
<dbReference type="KEGG" id="huw:FPZ11_17750"/>
<sequence>MPGRGPGASGLPGSADSLILMSAPKPTARGALGAVGAFLGMSVVAGLLVTAAVTPAIAVTGMAASDGIGAFDGLPEYLDIGTLPQVSTIYAKQAGKDVPIATFYSQNRVEVGWDDISQVMKDAAVSTEDPRFYEHGGIDLQGTARAIILTGLLHKSTSGGSSITQQYVKNVKVQQCEKLNIVVTGGDEKTLKKRQAAQDKKYEDCYNDATDPTISRKVEEMKQAIGLEKKYTKDQILNGYLNIAGFGGSVYGVQSAAQYYFGATAKTLTVPQAATLVAILNNPANLRIDQDKTVNPGNNADNGFKATLTRRNYVLKRMYQNDKLTKAQYDDAVKTKIEPHITQLPNGCETAAKFSAAYYCDWVQNLVQQDTGLAKTASERDALLNAGGLKIYTPLNLDIQAVAQKSLSDVVPSSMNGVSLGGTNLSLEVGTGRVISMVQNTKYTATASNDPNYSGINYNTDFNQGGSSGFQTGSTYKLFTLLEWLKEGHSINDYINAPNGPVTIPASQWHSTCDTEDQAPVATWPSVGNDSAGEGGNMSVTTATAESVNTAFAEMGTKLDLCGIRQTALDLGIHPAASKVWVQNAQGNEVQVPNPLTGNPATILGTNDLSPLTLLTAYAGVANGGKWCTPIGIDRIVGSDGKDLPVQKTTCTQGVDPNIAAGAIQAMKSVLTNGTGTAANPWDGIPIFGKTGTTDHAAQNWFVSSTTKTATATWVGQTMGNSVNFGDLTLGGYGGRNAKFPVAEPVIAALNHLYGGGQFQAPTGSVLQAKKITIPDLTGQSPAAAKSTLEGLGLTYKDGGQTDSDQAVGTVAKTDPAAGSSGALGQTVTVYTSNGQGNSQSTIPIVTGMTVDQATQALQNAGFTNIDSGGADGSAIVTGTSPSAGSHVRSDRQITLQVIDTGGGGSTNNPSPGSN</sequence>
<dbReference type="EMBL" id="CP042305">
    <property type="protein sequence ID" value="QDZ16350.1"/>
    <property type="molecule type" value="Genomic_DNA"/>
</dbReference>
<evidence type="ECO:0000313" key="11">
    <source>
        <dbReference type="EMBL" id="QDZ16350.1"/>
    </source>
</evidence>
<dbReference type="InterPro" id="IPR005543">
    <property type="entry name" value="PASTA_dom"/>
</dbReference>
<dbReference type="InterPro" id="IPR036950">
    <property type="entry name" value="PBP_transglycosylase"/>
</dbReference>
<dbReference type="InterPro" id="IPR023346">
    <property type="entry name" value="Lysozyme-like_dom_sf"/>
</dbReference>
<evidence type="ECO:0000256" key="6">
    <source>
        <dbReference type="ARBA" id="ARBA00023268"/>
    </source>
</evidence>
<reference evidence="11 12" key="1">
    <citation type="submission" date="2019-07" db="EMBL/GenBank/DDBJ databases">
        <title>Full genome sequence of Humibacter sp. WJ7-1.</title>
        <authorList>
            <person name="Im W.-T."/>
        </authorList>
    </citation>
    <scope>NUCLEOTIDE SEQUENCE [LARGE SCALE GENOMIC DNA]</scope>
    <source>
        <strain evidence="11 12">WJ7-1</strain>
    </source>
</reference>
<dbReference type="InterPro" id="IPR001460">
    <property type="entry name" value="PCN-bd_Tpept"/>
</dbReference>
<feature type="domain" description="PASTA" evidence="10">
    <location>
        <begin position="837"/>
        <end position="900"/>
    </location>
</feature>
<dbReference type="GO" id="GO:0008658">
    <property type="term" value="F:penicillin binding"/>
    <property type="evidence" value="ECO:0007669"/>
    <property type="project" value="InterPro"/>
</dbReference>
<feature type="transmembrane region" description="Helical" evidence="9">
    <location>
        <begin position="31"/>
        <end position="53"/>
    </location>
</feature>
<dbReference type="GO" id="GO:0009002">
    <property type="term" value="F:serine-type D-Ala-D-Ala carboxypeptidase activity"/>
    <property type="evidence" value="ECO:0007669"/>
    <property type="project" value="UniProtKB-EC"/>
</dbReference>
<dbReference type="SUPFAM" id="SSF56601">
    <property type="entry name" value="beta-lactamase/transpeptidase-like"/>
    <property type="match status" value="1"/>
</dbReference>
<dbReference type="PANTHER" id="PTHR32282:SF33">
    <property type="entry name" value="PEPTIDOGLYCAN GLYCOSYLTRANSFERASE"/>
    <property type="match status" value="1"/>
</dbReference>
<dbReference type="Pfam" id="PF00912">
    <property type="entry name" value="Transgly"/>
    <property type="match status" value="1"/>
</dbReference>
<keyword evidence="9" id="KW-1133">Transmembrane helix</keyword>
<evidence type="ECO:0000256" key="7">
    <source>
        <dbReference type="ARBA" id="ARBA00034000"/>
    </source>
</evidence>
<keyword evidence="9" id="KW-0812">Transmembrane</keyword>
<proteinExistence type="predicted"/>
<keyword evidence="12" id="KW-1185">Reference proteome</keyword>
<dbReference type="GO" id="GO:0006508">
    <property type="term" value="P:proteolysis"/>
    <property type="evidence" value="ECO:0007669"/>
    <property type="project" value="UniProtKB-KW"/>
</dbReference>
<gene>
    <name evidence="11" type="ORF">FPZ11_17750</name>
</gene>
<evidence type="ECO:0000256" key="5">
    <source>
        <dbReference type="ARBA" id="ARBA00022801"/>
    </source>
</evidence>
<dbReference type="SMART" id="SM00740">
    <property type="entry name" value="PASTA"/>
    <property type="match status" value="2"/>
</dbReference>
<dbReference type="Proteomes" id="UP000320216">
    <property type="component" value="Chromosome"/>
</dbReference>
<keyword evidence="6" id="KW-0511">Multifunctional enzyme</keyword>
<dbReference type="GO" id="GO:0008955">
    <property type="term" value="F:peptidoglycan glycosyltransferase activity"/>
    <property type="evidence" value="ECO:0007669"/>
    <property type="project" value="UniProtKB-EC"/>
</dbReference>
<evidence type="ECO:0000256" key="3">
    <source>
        <dbReference type="ARBA" id="ARBA00022676"/>
    </source>
</evidence>
<keyword evidence="1" id="KW-0121">Carboxypeptidase</keyword>
<evidence type="ECO:0000259" key="10">
    <source>
        <dbReference type="PROSITE" id="PS51178"/>
    </source>
</evidence>
<evidence type="ECO:0000256" key="9">
    <source>
        <dbReference type="SAM" id="Phobius"/>
    </source>
</evidence>
<dbReference type="InterPro" id="IPR001264">
    <property type="entry name" value="Glyco_trans_51"/>
</dbReference>
<evidence type="ECO:0000256" key="1">
    <source>
        <dbReference type="ARBA" id="ARBA00022645"/>
    </source>
</evidence>
<feature type="domain" description="PASTA" evidence="10">
    <location>
        <begin position="768"/>
        <end position="834"/>
    </location>
</feature>
<keyword evidence="4" id="KW-0808">Transferase</keyword>
<dbReference type="OrthoDB" id="9766909at2"/>
<comment type="catalytic activity">
    <reaction evidence="7">
        <text>Preferential cleavage: (Ac)2-L-Lys-D-Ala-|-D-Ala. Also transpeptidation of peptidyl-alanyl moieties that are N-acyl substituents of D-alanine.</text>
        <dbReference type="EC" id="3.4.16.4"/>
    </reaction>
</comment>
<dbReference type="Gene3D" id="3.40.710.10">
    <property type="entry name" value="DD-peptidase/beta-lactamase superfamily"/>
    <property type="match status" value="1"/>
</dbReference>
<protein>
    <submittedName>
        <fullName evidence="11">PASTA domain-containing protein</fullName>
    </submittedName>
</protein>
<dbReference type="CDD" id="cd06577">
    <property type="entry name" value="PASTA_pknB"/>
    <property type="match status" value="2"/>
</dbReference>
<dbReference type="AlphaFoldDB" id="A0A5B8MA52"/>
<organism evidence="11 12">
    <name type="scientific">Humibacter ginsenosidimutans</name>
    <dbReference type="NCBI Taxonomy" id="2599293"/>
    <lineage>
        <taxon>Bacteria</taxon>
        <taxon>Bacillati</taxon>
        <taxon>Actinomycetota</taxon>
        <taxon>Actinomycetes</taxon>
        <taxon>Micrococcales</taxon>
        <taxon>Microbacteriaceae</taxon>
        <taxon>Humibacter</taxon>
    </lineage>
</organism>
<dbReference type="Pfam" id="PF03793">
    <property type="entry name" value="PASTA"/>
    <property type="match status" value="2"/>
</dbReference>